<reference evidence="3" key="2">
    <citation type="journal article" date="2013" name="Nat. Genet.">
        <title>The draft genomes of soft-shell turtle and green sea turtle yield insights into the development and evolution of the turtle-specific body plan.</title>
        <authorList>
            <person name="Wang Z."/>
            <person name="Pascual-Anaya J."/>
            <person name="Zadissa A."/>
            <person name="Li W."/>
            <person name="Niimura Y."/>
            <person name="Huang Z."/>
            <person name="Li C."/>
            <person name="White S."/>
            <person name="Xiong Z."/>
            <person name="Fang D."/>
            <person name="Wang B."/>
            <person name="Ming Y."/>
            <person name="Chen Y."/>
            <person name="Zheng Y."/>
            <person name="Kuraku S."/>
            <person name="Pignatelli M."/>
            <person name="Herrero J."/>
            <person name="Beal K."/>
            <person name="Nozawa M."/>
            <person name="Li Q."/>
            <person name="Wang J."/>
            <person name="Zhang H."/>
            <person name="Yu L."/>
            <person name="Shigenobu S."/>
            <person name="Wang J."/>
            <person name="Liu J."/>
            <person name="Flicek P."/>
            <person name="Searle S."/>
            <person name="Wang J."/>
            <person name="Kuratani S."/>
            <person name="Yin Y."/>
            <person name="Aken B."/>
            <person name="Zhang G."/>
            <person name="Irie N."/>
        </authorList>
    </citation>
    <scope>NUCLEOTIDE SEQUENCE [LARGE SCALE GENOMIC DNA]</scope>
    <source>
        <strain evidence="3">Daiwa-1</strain>
    </source>
</reference>
<reference evidence="2" key="3">
    <citation type="submission" date="2025-08" db="UniProtKB">
        <authorList>
            <consortium name="Ensembl"/>
        </authorList>
    </citation>
    <scope>IDENTIFICATION</scope>
</reference>
<name>K7G8W0_PELSI</name>
<evidence type="ECO:0000313" key="2">
    <source>
        <dbReference type="Ensembl" id="ENSPSIP00000016721.1"/>
    </source>
</evidence>
<dbReference type="eggNOG" id="ENOG502T8HS">
    <property type="taxonomic scope" value="Eukaryota"/>
</dbReference>
<evidence type="ECO:0000256" key="1">
    <source>
        <dbReference type="SAM" id="MobiDB-lite"/>
    </source>
</evidence>
<dbReference type="OrthoDB" id="8951351at2759"/>
<keyword evidence="3" id="KW-1185">Reference proteome</keyword>
<feature type="region of interest" description="Disordered" evidence="1">
    <location>
        <begin position="344"/>
        <end position="363"/>
    </location>
</feature>
<feature type="compositionally biased region" description="Basic and acidic residues" evidence="1">
    <location>
        <begin position="352"/>
        <end position="363"/>
    </location>
</feature>
<dbReference type="HOGENOM" id="CLU_762825_0_0_1"/>
<dbReference type="EMBL" id="AGCU01146758">
    <property type="status" value="NOT_ANNOTATED_CDS"/>
    <property type="molecule type" value="Genomic_DNA"/>
</dbReference>
<dbReference type="STRING" id="13735.ENSPSIP00000016721"/>
<organism evidence="2 3">
    <name type="scientific">Pelodiscus sinensis</name>
    <name type="common">Chinese softshell turtle</name>
    <name type="synonym">Trionyx sinensis</name>
    <dbReference type="NCBI Taxonomy" id="13735"/>
    <lineage>
        <taxon>Eukaryota</taxon>
        <taxon>Metazoa</taxon>
        <taxon>Chordata</taxon>
        <taxon>Craniata</taxon>
        <taxon>Vertebrata</taxon>
        <taxon>Euteleostomi</taxon>
        <taxon>Archelosauria</taxon>
        <taxon>Testudinata</taxon>
        <taxon>Testudines</taxon>
        <taxon>Cryptodira</taxon>
        <taxon>Trionychia</taxon>
        <taxon>Trionychidae</taxon>
        <taxon>Pelodiscus</taxon>
    </lineage>
</organism>
<reference evidence="2" key="4">
    <citation type="submission" date="2025-09" db="UniProtKB">
        <authorList>
            <consortium name="Ensembl"/>
        </authorList>
    </citation>
    <scope>IDENTIFICATION</scope>
</reference>
<evidence type="ECO:0000313" key="3">
    <source>
        <dbReference type="Proteomes" id="UP000007267"/>
    </source>
</evidence>
<dbReference type="Ensembl" id="ENSPSIT00000016797.1">
    <property type="protein sequence ID" value="ENSPSIP00000016721.1"/>
    <property type="gene ID" value="ENSPSIG00000014905.1"/>
</dbReference>
<dbReference type="CTD" id="80164"/>
<feature type="compositionally biased region" description="Low complexity" evidence="1">
    <location>
        <begin position="241"/>
        <end position="260"/>
    </location>
</feature>
<dbReference type="AlphaFoldDB" id="K7G8W0"/>
<dbReference type="Proteomes" id="UP000007267">
    <property type="component" value="Unassembled WGS sequence"/>
</dbReference>
<proteinExistence type="predicted"/>
<feature type="compositionally biased region" description="Low complexity" evidence="1">
    <location>
        <begin position="148"/>
        <end position="160"/>
    </location>
</feature>
<sequence>MAKPKQMAPPGGQTSAVPPQQRNKTASAKKEPVRAAPMPRAQLSGSTPALNKTAKAKLPLEPKAKSHPVPAAPKASEKPRPTGLKIPPKAGSSHPSTPQRAATCAPKGLPTGSPGKKLPKKEAGYNNLEPVPVPRKKLLSPEEREAKAAASEVLAAPSDALPGTESAAPEGGMEPMDGQGLMPETGPVLPPLGPADGDAPESSRLQVPGAAPMPARDMEEAIGGGESLEGGRPSGPELVVPQPLSQQGAALAAPPGEQQPGPSPPQTLGCSPGETPHPAHTELPDAPSTPQGEQSREDAPLGLPCTSTAGFLLPRWGLPDAAAQRGGCSGWHLGTAFAIRVTAPPGRASARGGRDGPRCRDVG</sequence>
<reference evidence="3" key="1">
    <citation type="submission" date="2011-10" db="EMBL/GenBank/DDBJ databases">
        <authorList>
            <consortium name="Soft-shell Turtle Genome Consortium"/>
        </authorList>
    </citation>
    <scope>NUCLEOTIDE SEQUENCE [LARGE SCALE GENOMIC DNA]</scope>
    <source>
        <strain evidence="3">Daiwa-1</strain>
    </source>
</reference>
<accession>K7G8W0</accession>
<feature type="compositionally biased region" description="Polar residues" evidence="1">
    <location>
        <begin position="12"/>
        <end position="26"/>
    </location>
</feature>
<dbReference type="EMBL" id="AGCU01146759">
    <property type="status" value="NOT_ANNOTATED_CDS"/>
    <property type="molecule type" value="Genomic_DNA"/>
</dbReference>
<dbReference type="RefSeq" id="XP_014433510.1">
    <property type="nucleotide sequence ID" value="XM_014578024.1"/>
</dbReference>
<dbReference type="GeneTree" id="ENSGT01150000288571"/>
<feature type="region of interest" description="Disordered" evidence="1">
    <location>
        <begin position="1"/>
        <end position="304"/>
    </location>
</feature>
<protein>
    <submittedName>
        <fullName evidence="2">Skin secretory protein xP2-like</fullName>
    </submittedName>
</protein>
<dbReference type="KEGG" id="pss:106732623"/>